<dbReference type="RefSeq" id="WP_080317720.1">
    <property type="nucleotide sequence ID" value="NZ_MTBC01000001.1"/>
</dbReference>
<reference evidence="13 14" key="1">
    <citation type="submission" date="2016-12" db="EMBL/GenBank/DDBJ databases">
        <authorList>
            <person name="Song W.-J."/>
            <person name="Kurnit D.M."/>
        </authorList>
    </citation>
    <scope>NUCLEOTIDE SEQUENCE [LARGE SCALE GENOMIC DNA]</scope>
    <source>
        <strain evidence="13 14">HSG9</strain>
    </source>
</reference>
<dbReference type="FunFam" id="3.20.20.70:FF:000019">
    <property type="entry name" value="Delta-aminolevulinic acid dehydratase"/>
    <property type="match status" value="1"/>
</dbReference>
<comment type="caution">
    <text evidence="13">The sequence shown here is derived from an EMBL/GenBank/DDBJ whole genome shotgun (WGS) entry which is preliminary data.</text>
</comment>
<evidence type="ECO:0000256" key="7">
    <source>
        <dbReference type="ARBA" id="ARBA00023244"/>
    </source>
</evidence>
<evidence type="ECO:0000256" key="3">
    <source>
        <dbReference type="ARBA" id="ARBA00012053"/>
    </source>
</evidence>
<dbReference type="PIRSF" id="PIRSF001415">
    <property type="entry name" value="Porphbilin_synth"/>
    <property type="match status" value="1"/>
</dbReference>
<dbReference type="GO" id="GO:0008270">
    <property type="term" value="F:zinc ion binding"/>
    <property type="evidence" value="ECO:0007669"/>
    <property type="project" value="TreeGrafter"/>
</dbReference>
<dbReference type="EC" id="4.2.1.24" evidence="3 11"/>
<gene>
    <name evidence="13" type="ORF">BUL40_00970</name>
</gene>
<comment type="pathway">
    <text evidence="1">Porphyrin-containing compound metabolism; protoporphyrin-IX biosynthesis; coproporphyrinogen-III from 5-aminolevulinate: step 1/4.</text>
</comment>
<dbReference type="PANTHER" id="PTHR11458">
    <property type="entry name" value="DELTA-AMINOLEVULINIC ACID DEHYDRATASE"/>
    <property type="match status" value="1"/>
</dbReference>
<dbReference type="PROSITE" id="PS00169">
    <property type="entry name" value="D_ALA_DEHYDRATASE"/>
    <property type="match status" value="1"/>
</dbReference>
<keyword evidence="6 11" id="KW-0456">Lyase</keyword>
<dbReference type="PRINTS" id="PR00144">
    <property type="entry name" value="DALDHYDRTASE"/>
</dbReference>
<evidence type="ECO:0000313" key="13">
    <source>
        <dbReference type="EMBL" id="OQD44157.1"/>
    </source>
</evidence>
<evidence type="ECO:0000256" key="5">
    <source>
        <dbReference type="ARBA" id="ARBA00023133"/>
    </source>
</evidence>
<keyword evidence="5" id="KW-0350">Heme biosynthesis</keyword>
<evidence type="ECO:0000256" key="10">
    <source>
        <dbReference type="PIRSR" id="PIRSR001415-5"/>
    </source>
</evidence>
<organism evidence="13 14">
    <name type="scientific">Croceivirga radicis</name>
    <dbReference type="NCBI Taxonomy" id="1929488"/>
    <lineage>
        <taxon>Bacteria</taxon>
        <taxon>Pseudomonadati</taxon>
        <taxon>Bacteroidota</taxon>
        <taxon>Flavobacteriia</taxon>
        <taxon>Flavobacteriales</taxon>
        <taxon>Flavobacteriaceae</taxon>
        <taxon>Croceivirga</taxon>
    </lineage>
</organism>
<dbReference type="OrthoDB" id="9805001at2"/>
<keyword evidence="7 11" id="KW-0627">Porphyrin biosynthesis</keyword>
<dbReference type="CDD" id="cd04823">
    <property type="entry name" value="ALAD_PBGS_aspartate_rich"/>
    <property type="match status" value="1"/>
</dbReference>
<protein>
    <recommendedName>
        <fullName evidence="4 11">Delta-aminolevulinic acid dehydratase</fullName>
        <ecNumber evidence="3 11">4.2.1.24</ecNumber>
    </recommendedName>
</protein>
<dbReference type="InterPro" id="IPR013785">
    <property type="entry name" value="Aldolase_TIM"/>
</dbReference>
<evidence type="ECO:0000313" key="14">
    <source>
        <dbReference type="Proteomes" id="UP000191680"/>
    </source>
</evidence>
<keyword evidence="10" id="KW-0460">Magnesium</keyword>
<dbReference type="GO" id="GO:0006782">
    <property type="term" value="P:protoporphyrinogen IX biosynthetic process"/>
    <property type="evidence" value="ECO:0007669"/>
    <property type="project" value="UniProtKB-UniPathway"/>
</dbReference>
<feature type="active site" description="Schiff-base intermediate with substrate" evidence="9">
    <location>
        <position position="196"/>
    </location>
</feature>
<evidence type="ECO:0000256" key="12">
    <source>
        <dbReference type="RuleBase" id="RU004161"/>
    </source>
</evidence>
<dbReference type="SMART" id="SM01004">
    <property type="entry name" value="ALAD"/>
    <property type="match status" value="1"/>
</dbReference>
<comment type="similarity">
    <text evidence="2 12">Belongs to the ALAD family.</text>
</comment>
<evidence type="ECO:0000256" key="4">
    <source>
        <dbReference type="ARBA" id="ARBA00020771"/>
    </source>
</evidence>
<keyword evidence="10" id="KW-0479">Metal-binding</keyword>
<feature type="binding site" evidence="10">
    <location>
        <position position="239"/>
    </location>
    <ligand>
        <name>Mg(2+)</name>
        <dbReference type="ChEBI" id="CHEBI:18420"/>
    </ligand>
</feature>
<evidence type="ECO:0000256" key="1">
    <source>
        <dbReference type="ARBA" id="ARBA00004694"/>
    </source>
</evidence>
<evidence type="ECO:0000256" key="2">
    <source>
        <dbReference type="ARBA" id="ARBA00008055"/>
    </source>
</evidence>
<dbReference type="PANTHER" id="PTHR11458:SF0">
    <property type="entry name" value="DELTA-AMINOLEVULINIC ACID DEHYDRATASE"/>
    <property type="match status" value="1"/>
</dbReference>
<dbReference type="UniPathway" id="UPA00251">
    <property type="reaction ID" value="UER00318"/>
</dbReference>
<evidence type="ECO:0000256" key="6">
    <source>
        <dbReference type="ARBA" id="ARBA00023239"/>
    </source>
</evidence>
<dbReference type="SUPFAM" id="SSF51569">
    <property type="entry name" value="Aldolase"/>
    <property type="match status" value="1"/>
</dbReference>
<proteinExistence type="inferred from homology"/>
<dbReference type="InterPro" id="IPR030656">
    <property type="entry name" value="ALAD_AS"/>
</dbReference>
<comment type="catalytic activity">
    <reaction evidence="8 11">
        <text>2 5-aminolevulinate = porphobilinogen + 2 H2O + H(+)</text>
        <dbReference type="Rhea" id="RHEA:24064"/>
        <dbReference type="ChEBI" id="CHEBI:15377"/>
        <dbReference type="ChEBI" id="CHEBI:15378"/>
        <dbReference type="ChEBI" id="CHEBI:58126"/>
        <dbReference type="ChEBI" id="CHEBI:356416"/>
        <dbReference type="EC" id="4.2.1.24"/>
    </reaction>
</comment>
<dbReference type="GO" id="GO:0004655">
    <property type="term" value="F:porphobilinogen synthase activity"/>
    <property type="evidence" value="ECO:0007669"/>
    <property type="project" value="UniProtKB-EC"/>
</dbReference>
<dbReference type="EMBL" id="MTBC01000001">
    <property type="protein sequence ID" value="OQD44157.1"/>
    <property type="molecule type" value="Genomic_DNA"/>
</dbReference>
<accession>A0A1V6LVT3</accession>
<dbReference type="Pfam" id="PF00490">
    <property type="entry name" value="ALAD"/>
    <property type="match status" value="1"/>
</dbReference>
<keyword evidence="14" id="KW-1185">Reference proteome</keyword>
<evidence type="ECO:0000256" key="8">
    <source>
        <dbReference type="ARBA" id="ARBA00047651"/>
    </source>
</evidence>
<dbReference type="GO" id="GO:0005829">
    <property type="term" value="C:cytosol"/>
    <property type="evidence" value="ECO:0007669"/>
    <property type="project" value="TreeGrafter"/>
</dbReference>
<sequence>MYPLIRNRRLRQNDSIRRLVRETYLNPNDFLVPLFVVEGKNVKEEIASMPNYFRYSLDILAKEVKELWNMGLCSVLLFAKVPDHLKDNEGTEALNANGLMQRAIKTVKDACPEMYVMTDVAMDPYSSYGHDGIVAEGKILNDETTDILAQMSVSHAQAGADMVAPSDMMDGRILAIREALEDEGFTDTGIMSYSAKYASAFYGPFRDALDSAPVAIKDVPKDKQTYQMDPANRKEAIKETEMDIDEGADIVMVKPGLCYLDIVRDIKNAVEVPVAVYQVSGEYAMLKAASEKGWLNHDAVMLEQLTAIKRAGADIIASYFAKDAVKLLG</sequence>
<dbReference type="InterPro" id="IPR001731">
    <property type="entry name" value="ALAD"/>
</dbReference>
<name>A0A1V6LVT3_9FLAO</name>
<dbReference type="Gene3D" id="3.20.20.70">
    <property type="entry name" value="Aldolase class I"/>
    <property type="match status" value="1"/>
</dbReference>
<dbReference type="AlphaFoldDB" id="A0A1V6LVT3"/>
<evidence type="ECO:0000256" key="11">
    <source>
        <dbReference type="RuleBase" id="RU000515"/>
    </source>
</evidence>
<comment type="subunit">
    <text evidence="11">Homooctamer.</text>
</comment>
<feature type="active site" description="Schiff-base intermediate with substrate" evidence="9">
    <location>
        <position position="254"/>
    </location>
</feature>
<dbReference type="NCBIfam" id="NF006762">
    <property type="entry name" value="PRK09283.1"/>
    <property type="match status" value="1"/>
</dbReference>
<dbReference type="Proteomes" id="UP000191680">
    <property type="component" value="Unassembled WGS sequence"/>
</dbReference>
<evidence type="ECO:0000256" key="9">
    <source>
        <dbReference type="PIRSR" id="PIRSR001415-1"/>
    </source>
</evidence>